<dbReference type="SUPFAM" id="SSF50129">
    <property type="entry name" value="GroES-like"/>
    <property type="match status" value="1"/>
</dbReference>
<reference evidence="1 2" key="1">
    <citation type="submission" date="2017-02" db="EMBL/GenBank/DDBJ databases">
        <authorList>
            <person name="Dridi B."/>
        </authorList>
    </citation>
    <scope>NUCLEOTIDE SEQUENCE [LARGE SCALE GENOMIC DNA]</scope>
    <source>
        <strain evidence="1 2">JB380</strain>
    </source>
</reference>
<organism evidence="1 2">
    <name type="scientific">Halomonas citrativorans</name>
    <dbReference type="NCBI Taxonomy" id="2742612"/>
    <lineage>
        <taxon>Bacteria</taxon>
        <taxon>Pseudomonadati</taxon>
        <taxon>Pseudomonadota</taxon>
        <taxon>Gammaproteobacteria</taxon>
        <taxon>Oceanospirillales</taxon>
        <taxon>Halomonadaceae</taxon>
        <taxon>Halomonas</taxon>
    </lineage>
</organism>
<dbReference type="AlphaFoldDB" id="A0A1R4I3P2"/>
<name>A0A1R4I3P2_9GAMM</name>
<protein>
    <submittedName>
        <fullName evidence="1">Threonine dehydrogenase and related Zn-dependent dehydrogenases</fullName>
    </submittedName>
</protein>
<dbReference type="Proteomes" id="UP000196331">
    <property type="component" value="Unassembled WGS sequence"/>
</dbReference>
<evidence type="ECO:0000313" key="1">
    <source>
        <dbReference type="EMBL" id="SJN14477.1"/>
    </source>
</evidence>
<sequence>MRYDTVPDPEIEHPRDAIINVSSCAICGSYLHLYDHIMPGMMTAVDICWAQALTKRHAYRRVSRRITAAAGFEAPLGIENALPYPPI</sequence>
<evidence type="ECO:0000313" key="2">
    <source>
        <dbReference type="Proteomes" id="UP000196331"/>
    </source>
</evidence>
<comment type="caution">
    <text evidence="1">The sequence shown here is derived from an EMBL/GenBank/DDBJ whole genome shotgun (WGS) entry which is preliminary data.</text>
</comment>
<dbReference type="EMBL" id="FUKM01000057">
    <property type="protein sequence ID" value="SJN14477.1"/>
    <property type="molecule type" value="Genomic_DNA"/>
</dbReference>
<dbReference type="InterPro" id="IPR011032">
    <property type="entry name" value="GroES-like_sf"/>
</dbReference>
<dbReference type="Gene3D" id="3.90.180.10">
    <property type="entry name" value="Medium-chain alcohol dehydrogenases, catalytic domain"/>
    <property type="match status" value="1"/>
</dbReference>
<accession>A0A1R4I3P2</accession>
<gene>
    <name evidence="1" type="ORF">CZ787_15340</name>
</gene>
<dbReference type="RefSeq" id="WP_328514789.1">
    <property type="nucleotide sequence ID" value="NZ_FUKM01000057.1"/>
</dbReference>
<proteinExistence type="predicted"/>